<feature type="compositionally biased region" description="Low complexity" evidence="1">
    <location>
        <begin position="405"/>
        <end position="465"/>
    </location>
</feature>
<comment type="caution">
    <text evidence="2">The sequence shown here is derived from an EMBL/GenBank/DDBJ whole genome shotgun (WGS) entry which is preliminary data.</text>
</comment>
<dbReference type="Proteomes" id="UP001438707">
    <property type="component" value="Unassembled WGS sequence"/>
</dbReference>
<accession>A0AAW1QN16</accession>
<dbReference type="PANTHER" id="PTHR47377:SF1">
    <property type="entry name" value="RHODANESE-LIKE DOMAIN-CONTAINING PROTEIN 4, CHLOROPLASTIC"/>
    <property type="match status" value="1"/>
</dbReference>
<evidence type="ECO:0000313" key="2">
    <source>
        <dbReference type="EMBL" id="KAK9822516.1"/>
    </source>
</evidence>
<dbReference type="InterPro" id="IPR036873">
    <property type="entry name" value="Rhodanese-like_dom_sf"/>
</dbReference>
<gene>
    <name evidence="2" type="ORF">WJX74_000542</name>
</gene>
<feature type="region of interest" description="Disordered" evidence="1">
    <location>
        <begin position="372"/>
        <end position="522"/>
    </location>
</feature>
<dbReference type="PANTHER" id="PTHR47377">
    <property type="entry name" value="RHODANESE-LIKE DOMAIN-CONTAINING PROTEIN 4, CHLOROPLASTIC"/>
    <property type="match status" value="1"/>
</dbReference>
<feature type="compositionally biased region" description="Basic and acidic residues" evidence="1">
    <location>
        <begin position="503"/>
        <end position="522"/>
    </location>
</feature>
<name>A0AAW1QN16_9CHLO</name>
<sequence length="522" mass="54524">MSLFITSLPVVRPVCWHRSLGRRCVQVCARSDIRHSGQISSTLQAAIYLWTPAALAFTQGDVPISRKTISSSVSSGADSAGEAAQQAGEAAQQATEAVANELPDWLSDNPLLLAGIVVAVATVTFVVANLIAGGGSKVKAISAGAALAVLEEKPNAFLLDIRRRKEVSTDGSPDIRSTKRKLETLAFSQVDPSGELTPDPKFADGFAQLRSVQPGAVAILLDTFGTEAPGAAKALDSSELESVLTITGGVDGLNGWRASELPWREPVRLPQIGGLSGRLESLAEDFKSKPTLTKAGLAAGAAGAAGFLIFQEAGTVLEVLGVLAGVRFLGNRFLFAKDRKQTLELLQGVREGNVEMPKEVKKDLKEFQTALRLPGTEEQQKTQSAAGPKSSAANPPKDFKVTSTPAAQAQKAGSKSGAASPPQKTKAATATQAAQAQQAGSKSSPTAAASRPSSSQPSPTKPSQAQGVSADKRTKPEASAKEARQWIDSWRGKSENGSPSSKQVDKAKEAVSKEKSKESANI</sequence>
<protein>
    <submittedName>
        <fullName evidence="2">Uncharacterized protein</fullName>
    </submittedName>
</protein>
<dbReference type="EMBL" id="JALJOS010000031">
    <property type="protein sequence ID" value="KAK9822516.1"/>
    <property type="molecule type" value="Genomic_DNA"/>
</dbReference>
<dbReference type="SUPFAM" id="SSF52821">
    <property type="entry name" value="Rhodanese/Cell cycle control phosphatase"/>
    <property type="match status" value="1"/>
</dbReference>
<feature type="compositionally biased region" description="Basic and acidic residues" evidence="1">
    <location>
        <begin position="470"/>
        <end position="494"/>
    </location>
</feature>
<proteinExistence type="predicted"/>
<dbReference type="Gene3D" id="3.40.250.10">
    <property type="entry name" value="Rhodanese-like domain"/>
    <property type="match status" value="1"/>
</dbReference>
<organism evidence="2 3">
    <name type="scientific">Apatococcus lobatus</name>
    <dbReference type="NCBI Taxonomy" id="904363"/>
    <lineage>
        <taxon>Eukaryota</taxon>
        <taxon>Viridiplantae</taxon>
        <taxon>Chlorophyta</taxon>
        <taxon>core chlorophytes</taxon>
        <taxon>Trebouxiophyceae</taxon>
        <taxon>Chlorellales</taxon>
        <taxon>Chlorellaceae</taxon>
        <taxon>Apatococcus</taxon>
    </lineage>
</organism>
<reference evidence="2 3" key="1">
    <citation type="journal article" date="2024" name="Nat. Commun.">
        <title>Phylogenomics reveals the evolutionary origins of lichenization in chlorophyte algae.</title>
        <authorList>
            <person name="Puginier C."/>
            <person name="Libourel C."/>
            <person name="Otte J."/>
            <person name="Skaloud P."/>
            <person name="Haon M."/>
            <person name="Grisel S."/>
            <person name="Petersen M."/>
            <person name="Berrin J.G."/>
            <person name="Delaux P.M."/>
            <person name="Dal Grande F."/>
            <person name="Keller J."/>
        </authorList>
    </citation>
    <scope>NUCLEOTIDE SEQUENCE [LARGE SCALE GENOMIC DNA]</scope>
    <source>
        <strain evidence="2 3">SAG 2145</strain>
    </source>
</reference>
<evidence type="ECO:0000256" key="1">
    <source>
        <dbReference type="SAM" id="MobiDB-lite"/>
    </source>
</evidence>
<dbReference type="AlphaFoldDB" id="A0AAW1QN16"/>
<dbReference type="InterPro" id="IPR044240">
    <property type="entry name" value="STR4-like"/>
</dbReference>
<keyword evidence="3" id="KW-1185">Reference proteome</keyword>
<evidence type="ECO:0000313" key="3">
    <source>
        <dbReference type="Proteomes" id="UP001438707"/>
    </source>
</evidence>